<organism evidence="1 2">
    <name type="scientific">Xenopus laevis</name>
    <name type="common">African clawed frog</name>
    <dbReference type="NCBI Taxonomy" id="8355"/>
    <lineage>
        <taxon>Eukaryota</taxon>
        <taxon>Metazoa</taxon>
        <taxon>Chordata</taxon>
        <taxon>Craniata</taxon>
        <taxon>Vertebrata</taxon>
        <taxon>Euteleostomi</taxon>
        <taxon>Amphibia</taxon>
        <taxon>Batrachia</taxon>
        <taxon>Anura</taxon>
        <taxon>Pipoidea</taxon>
        <taxon>Pipidae</taxon>
        <taxon>Xenopodinae</taxon>
        <taxon>Xenopus</taxon>
        <taxon>Xenopus</taxon>
    </lineage>
</organism>
<evidence type="ECO:0000313" key="1">
    <source>
        <dbReference type="EMBL" id="OCT87200.1"/>
    </source>
</evidence>
<dbReference type="Proteomes" id="UP000694892">
    <property type="component" value="Chromosome 3S"/>
</dbReference>
<gene>
    <name evidence="1" type="ORF">XELAEV_18020897mg</name>
</gene>
<proteinExistence type="predicted"/>
<evidence type="ECO:0000313" key="2">
    <source>
        <dbReference type="Proteomes" id="UP000694892"/>
    </source>
</evidence>
<reference evidence="2" key="1">
    <citation type="journal article" date="2016" name="Nature">
        <title>Genome evolution in the allotetraploid frog Xenopus laevis.</title>
        <authorList>
            <person name="Session A.M."/>
            <person name="Uno Y."/>
            <person name="Kwon T."/>
            <person name="Chapman J.A."/>
            <person name="Toyoda A."/>
            <person name="Takahashi S."/>
            <person name="Fukui A."/>
            <person name="Hikosaka A."/>
            <person name="Suzuki A."/>
            <person name="Kondo M."/>
            <person name="van Heeringen S.J."/>
            <person name="Quigley I."/>
            <person name="Heinz S."/>
            <person name="Ogino H."/>
            <person name="Ochi H."/>
            <person name="Hellsten U."/>
            <person name="Lyons J.B."/>
            <person name="Simakov O."/>
            <person name="Putnam N."/>
            <person name="Stites J."/>
            <person name="Kuroki Y."/>
            <person name="Tanaka T."/>
            <person name="Michiue T."/>
            <person name="Watanabe M."/>
            <person name="Bogdanovic O."/>
            <person name="Lister R."/>
            <person name="Georgiou G."/>
            <person name="Paranjpe S.S."/>
            <person name="van Kruijsbergen I."/>
            <person name="Shu S."/>
            <person name="Carlson J."/>
            <person name="Kinoshita T."/>
            <person name="Ohta Y."/>
            <person name="Mawaribuchi S."/>
            <person name="Jenkins J."/>
            <person name="Grimwood J."/>
            <person name="Schmutz J."/>
            <person name="Mitros T."/>
            <person name="Mozaffari S.V."/>
            <person name="Suzuki Y."/>
            <person name="Haramoto Y."/>
            <person name="Yamamoto T.S."/>
            <person name="Takagi C."/>
            <person name="Heald R."/>
            <person name="Miller K."/>
            <person name="Haudenschild C."/>
            <person name="Kitzman J."/>
            <person name="Nakayama T."/>
            <person name="Izutsu Y."/>
            <person name="Robert J."/>
            <person name="Fortriede J."/>
            <person name="Burns K."/>
            <person name="Lotay V."/>
            <person name="Karimi K."/>
            <person name="Yasuoka Y."/>
            <person name="Dichmann D.S."/>
            <person name="Flajnik M.F."/>
            <person name="Houston D.W."/>
            <person name="Shendure J."/>
            <person name="DuPasquier L."/>
            <person name="Vize P.D."/>
            <person name="Zorn A.M."/>
            <person name="Ito M."/>
            <person name="Marcotte E.M."/>
            <person name="Wallingford J.B."/>
            <person name="Ito Y."/>
            <person name="Asashima M."/>
            <person name="Ueno N."/>
            <person name="Matsuda Y."/>
            <person name="Veenstra G.J."/>
            <person name="Fujiyama A."/>
            <person name="Harland R.M."/>
            <person name="Taira M."/>
            <person name="Rokhsar D.S."/>
        </authorList>
    </citation>
    <scope>NUCLEOTIDE SEQUENCE [LARGE SCALE GENOMIC DNA]</scope>
    <source>
        <strain evidence="2">J</strain>
    </source>
</reference>
<sequence>MCEKMRGTLYTTHIVKTGLSVYMFPQQVPVMAKRWGQGREQLPCEILSDGPLCNTGSSPLTKRRII</sequence>
<protein>
    <submittedName>
        <fullName evidence="1">Uncharacterized protein</fullName>
    </submittedName>
</protein>
<dbReference type="AlphaFoldDB" id="A0A974HR33"/>
<dbReference type="EMBL" id="CM004471">
    <property type="protein sequence ID" value="OCT87200.1"/>
    <property type="molecule type" value="Genomic_DNA"/>
</dbReference>
<name>A0A974HR33_XENLA</name>
<accession>A0A974HR33</accession>